<evidence type="ECO:0000313" key="5">
    <source>
        <dbReference type="Proteomes" id="UP000023152"/>
    </source>
</evidence>
<evidence type="ECO:0000313" key="4">
    <source>
        <dbReference type="EMBL" id="ETO04701.1"/>
    </source>
</evidence>
<evidence type="ECO:0000256" key="2">
    <source>
        <dbReference type="ARBA" id="ARBA00022737"/>
    </source>
</evidence>
<dbReference type="Proteomes" id="UP000023152">
    <property type="component" value="Unassembled WGS sequence"/>
</dbReference>
<comment type="caution">
    <text evidence="4">The sequence shown here is derived from an EMBL/GenBank/DDBJ whole genome shotgun (WGS) entry which is preliminary data.</text>
</comment>
<dbReference type="PROSITE" id="PS50082">
    <property type="entry name" value="WD_REPEATS_2"/>
    <property type="match status" value="1"/>
</dbReference>
<dbReference type="EMBL" id="ASPP01029037">
    <property type="protein sequence ID" value="ETO04701.1"/>
    <property type="molecule type" value="Genomic_DNA"/>
</dbReference>
<protein>
    <submittedName>
        <fullName evidence="4">Uncharacterized protein</fullName>
    </submittedName>
</protein>
<dbReference type="SUPFAM" id="SSF117289">
    <property type="entry name" value="Nucleoporin domain"/>
    <property type="match status" value="1"/>
</dbReference>
<dbReference type="Gene3D" id="2.130.10.10">
    <property type="entry name" value="YVTN repeat-like/Quinoprotein amine dehydrogenase"/>
    <property type="match status" value="1"/>
</dbReference>
<sequence length="174" mass="20303">MSVFFQSTVICSGSADNTIRFWDIRNNKQLHVIKGNENEDGGIYSLTFLPLKNKENVCKKTDDNVNLYLGKVKFLLIFFILFNFDPITTKYVKHLVKSILFFIDNLYLHNSVVVFCLFHFEDTVLFLSCTFLFCVEENVFGTSDKTAIIIENFSSLIYARRNNCFCDYLFLLFL</sequence>
<keyword evidence="1 3" id="KW-0853">WD repeat</keyword>
<feature type="repeat" description="WD" evidence="3">
    <location>
        <begin position="1"/>
        <end position="32"/>
    </location>
</feature>
<dbReference type="InterPro" id="IPR015943">
    <property type="entry name" value="WD40/YVTN_repeat-like_dom_sf"/>
</dbReference>
<keyword evidence="2" id="KW-0677">Repeat</keyword>
<dbReference type="InterPro" id="IPR001680">
    <property type="entry name" value="WD40_rpt"/>
</dbReference>
<dbReference type="AlphaFoldDB" id="X6LTI9"/>
<evidence type="ECO:0000256" key="3">
    <source>
        <dbReference type="PROSITE-ProRule" id="PRU00221"/>
    </source>
</evidence>
<keyword evidence="5" id="KW-1185">Reference proteome</keyword>
<evidence type="ECO:0000256" key="1">
    <source>
        <dbReference type="ARBA" id="ARBA00022574"/>
    </source>
</evidence>
<reference evidence="4 5" key="1">
    <citation type="journal article" date="2013" name="Curr. Biol.">
        <title>The Genome of the Foraminiferan Reticulomyxa filosa.</title>
        <authorList>
            <person name="Glockner G."/>
            <person name="Hulsmann N."/>
            <person name="Schleicher M."/>
            <person name="Noegel A.A."/>
            <person name="Eichinger L."/>
            <person name="Gallinger C."/>
            <person name="Pawlowski J."/>
            <person name="Sierra R."/>
            <person name="Euteneuer U."/>
            <person name="Pillet L."/>
            <person name="Moustafa A."/>
            <person name="Platzer M."/>
            <person name="Groth M."/>
            <person name="Szafranski K."/>
            <person name="Schliwa M."/>
        </authorList>
    </citation>
    <scope>NUCLEOTIDE SEQUENCE [LARGE SCALE GENOMIC DNA]</scope>
</reference>
<organism evidence="4 5">
    <name type="scientific">Reticulomyxa filosa</name>
    <dbReference type="NCBI Taxonomy" id="46433"/>
    <lineage>
        <taxon>Eukaryota</taxon>
        <taxon>Sar</taxon>
        <taxon>Rhizaria</taxon>
        <taxon>Retaria</taxon>
        <taxon>Foraminifera</taxon>
        <taxon>Monothalamids</taxon>
        <taxon>Reticulomyxidae</taxon>
        <taxon>Reticulomyxa</taxon>
    </lineage>
</organism>
<name>X6LTI9_RETFI</name>
<accession>X6LTI9</accession>
<dbReference type="InterPro" id="IPR019775">
    <property type="entry name" value="WD40_repeat_CS"/>
</dbReference>
<gene>
    <name evidence="4" type="ORF">RFI_32695</name>
</gene>
<dbReference type="PROSITE" id="PS00678">
    <property type="entry name" value="WD_REPEATS_1"/>
    <property type="match status" value="1"/>
</dbReference>
<proteinExistence type="predicted"/>